<protein>
    <submittedName>
        <fullName evidence="2">WGS project CCBQ000000000 data, contig 00006</fullName>
    </submittedName>
</protein>
<reference evidence="2 3" key="1">
    <citation type="submission" date="2014-03" db="EMBL/GenBank/DDBJ databases">
        <title>The genome of Kluyveromyces dobzhanskii.</title>
        <authorList>
            <person name="Nystedt B."/>
            <person name="Astrom S."/>
        </authorList>
    </citation>
    <scope>NUCLEOTIDE SEQUENCE [LARGE SCALE GENOMIC DNA]</scope>
    <source>
        <strain evidence="2 3">CBS 2104</strain>
    </source>
</reference>
<evidence type="ECO:0000256" key="1">
    <source>
        <dbReference type="SAM" id="MobiDB-lite"/>
    </source>
</evidence>
<feature type="compositionally biased region" description="Basic and acidic residues" evidence="1">
    <location>
        <begin position="84"/>
        <end position="94"/>
    </location>
</feature>
<feature type="compositionally biased region" description="Polar residues" evidence="1">
    <location>
        <begin position="105"/>
        <end position="119"/>
    </location>
</feature>
<feature type="region of interest" description="Disordered" evidence="1">
    <location>
        <begin position="78"/>
        <end position="119"/>
    </location>
</feature>
<gene>
    <name evidence="2" type="ORF">KLDO_g3446</name>
</gene>
<comment type="caution">
    <text evidence="2">The sequence shown here is derived from an EMBL/GenBank/DDBJ whole genome shotgun (WGS) entry which is preliminary data.</text>
</comment>
<dbReference type="AlphaFoldDB" id="A0A0A8L8H4"/>
<proteinExistence type="predicted"/>
<evidence type="ECO:0000313" key="3">
    <source>
        <dbReference type="Proteomes" id="UP000031516"/>
    </source>
</evidence>
<keyword evidence="3" id="KW-1185">Reference proteome</keyword>
<sequence>MSSLIFNRCINITDHNVRFAKAWNRLQVEEFKHCFPQLFANYRITQSDSQMVSEYLQTQGQVQNNAAKRIFPKLHFKSPAPVHTQDHTTNKDCSEQQFMGKRQRTSISSFTNVSPLSEPNSNIMENLEDCDFLDSRKRRR</sequence>
<dbReference type="Proteomes" id="UP000031516">
    <property type="component" value="Unassembled WGS sequence"/>
</dbReference>
<dbReference type="EMBL" id="CCBQ010000043">
    <property type="protein sequence ID" value="CDO95199.1"/>
    <property type="molecule type" value="Genomic_DNA"/>
</dbReference>
<evidence type="ECO:0000313" key="2">
    <source>
        <dbReference type="EMBL" id="CDO95199.1"/>
    </source>
</evidence>
<name>A0A0A8L8H4_9SACH</name>
<accession>A0A0A8L8H4</accession>
<organism evidence="2 3">
    <name type="scientific">Kluyveromyces dobzhanskii CBS 2104</name>
    <dbReference type="NCBI Taxonomy" id="1427455"/>
    <lineage>
        <taxon>Eukaryota</taxon>
        <taxon>Fungi</taxon>
        <taxon>Dikarya</taxon>
        <taxon>Ascomycota</taxon>
        <taxon>Saccharomycotina</taxon>
        <taxon>Saccharomycetes</taxon>
        <taxon>Saccharomycetales</taxon>
        <taxon>Saccharomycetaceae</taxon>
        <taxon>Kluyveromyces</taxon>
    </lineage>
</organism>